<dbReference type="InterPro" id="IPR036514">
    <property type="entry name" value="SGNH_hydro_sf"/>
</dbReference>
<dbReference type="GO" id="GO:0016788">
    <property type="term" value="F:hydrolase activity, acting on ester bonds"/>
    <property type="evidence" value="ECO:0007669"/>
    <property type="project" value="UniProtKB-ARBA"/>
</dbReference>
<protein>
    <recommendedName>
        <fullName evidence="1">SGNH hydrolase-type esterase domain-containing protein</fullName>
    </recommendedName>
</protein>
<dbReference type="Pfam" id="PF13472">
    <property type="entry name" value="Lipase_GDSL_2"/>
    <property type="match status" value="1"/>
</dbReference>
<evidence type="ECO:0000313" key="2">
    <source>
        <dbReference type="EMBL" id="ODA35585.1"/>
    </source>
</evidence>
<dbReference type="AlphaFoldDB" id="A0A1C3EQR2"/>
<keyword evidence="3" id="KW-1185">Reference proteome</keyword>
<gene>
    <name evidence="2" type="ORF">A8L45_02870</name>
</gene>
<dbReference type="Proteomes" id="UP000094936">
    <property type="component" value="Unassembled WGS sequence"/>
</dbReference>
<reference evidence="2 3" key="1">
    <citation type="submission" date="2016-05" db="EMBL/GenBank/DDBJ databases">
        <title>Genomic Taxonomy of the Vibrionaceae.</title>
        <authorList>
            <person name="Gomez-Gil B."/>
            <person name="Enciso-Ibarra J."/>
        </authorList>
    </citation>
    <scope>NUCLEOTIDE SEQUENCE [LARGE SCALE GENOMIC DNA]</scope>
    <source>
        <strain evidence="2 3">CAIM 1920</strain>
    </source>
</reference>
<dbReference type="EMBL" id="LYBM01000003">
    <property type="protein sequence ID" value="ODA35585.1"/>
    <property type="molecule type" value="Genomic_DNA"/>
</dbReference>
<name>A0A1C3EQR2_9GAMM</name>
<dbReference type="CDD" id="cd01836">
    <property type="entry name" value="FeeA_FeeB_like"/>
    <property type="match status" value="1"/>
</dbReference>
<evidence type="ECO:0000313" key="3">
    <source>
        <dbReference type="Proteomes" id="UP000094936"/>
    </source>
</evidence>
<sequence>MRTLETSANTRIKAHVVGKSGARVSEILRLPAVDEQIDLLIVTMGVNDTVGMTVIKKWRTRTSACVEKFGDPSTKVFITGVPAMHQFPALPAPLSWFLGVRSKLLNASLEEMCHKNGWQFVPANMMITPELMATDGYHPNVKGYRVWGESIGQLIGKNSLT</sequence>
<dbReference type="Gene3D" id="3.40.50.1110">
    <property type="entry name" value="SGNH hydrolase"/>
    <property type="match status" value="1"/>
</dbReference>
<comment type="caution">
    <text evidence="2">The sequence shown here is derived from an EMBL/GenBank/DDBJ whole genome shotgun (WGS) entry which is preliminary data.</text>
</comment>
<accession>A0A1C3EQR2</accession>
<dbReference type="RefSeq" id="WP_068899049.1">
    <property type="nucleotide sequence ID" value="NZ_LYBM01000003.1"/>
</dbReference>
<proteinExistence type="predicted"/>
<feature type="domain" description="SGNH hydrolase-type esterase" evidence="1">
    <location>
        <begin position="13"/>
        <end position="146"/>
    </location>
</feature>
<dbReference type="SUPFAM" id="SSF52266">
    <property type="entry name" value="SGNH hydrolase"/>
    <property type="match status" value="1"/>
</dbReference>
<organism evidence="2 3">
    <name type="scientific">Veronia pacifica</name>
    <dbReference type="NCBI Taxonomy" id="1080227"/>
    <lineage>
        <taxon>Bacteria</taxon>
        <taxon>Pseudomonadati</taxon>
        <taxon>Pseudomonadota</taxon>
        <taxon>Gammaproteobacteria</taxon>
        <taxon>Vibrionales</taxon>
        <taxon>Vibrionaceae</taxon>
        <taxon>Veronia</taxon>
    </lineage>
</organism>
<dbReference type="InterPro" id="IPR013830">
    <property type="entry name" value="SGNH_hydro"/>
</dbReference>
<dbReference type="STRING" id="1080227.A8L45_02870"/>
<evidence type="ECO:0000259" key="1">
    <source>
        <dbReference type="Pfam" id="PF13472"/>
    </source>
</evidence>